<protein>
    <submittedName>
        <fullName evidence="11">Protein shifted</fullName>
    </submittedName>
</protein>
<proteinExistence type="predicted"/>
<dbReference type="Proteomes" id="UP000887116">
    <property type="component" value="Unassembled WGS sequence"/>
</dbReference>
<dbReference type="PANTHER" id="PTHR14949:SF32">
    <property type="entry name" value="WNT INHIBITORY FACTOR 1"/>
    <property type="match status" value="1"/>
</dbReference>
<dbReference type="OrthoDB" id="10266706at2759"/>
<dbReference type="PROSITE" id="PS01186">
    <property type="entry name" value="EGF_2"/>
    <property type="match status" value="3"/>
</dbReference>
<evidence type="ECO:0000256" key="3">
    <source>
        <dbReference type="ARBA" id="ARBA00022525"/>
    </source>
</evidence>
<feature type="disulfide bond" evidence="7">
    <location>
        <begin position="296"/>
        <end position="305"/>
    </location>
</feature>
<feature type="signal peptide" evidence="8">
    <location>
        <begin position="1"/>
        <end position="21"/>
    </location>
</feature>
<evidence type="ECO:0000256" key="5">
    <source>
        <dbReference type="ARBA" id="ARBA00023157"/>
    </source>
</evidence>
<evidence type="ECO:0000256" key="6">
    <source>
        <dbReference type="ARBA" id="ARBA00023180"/>
    </source>
</evidence>
<dbReference type="EMBL" id="BMAO01009925">
    <property type="protein sequence ID" value="GFR34083.1"/>
    <property type="molecule type" value="Genomic_DNA"/>
</dbReference>
<evidence type="ECO:0000259" key="9">
    <source>
        <dbReference type="PROSITE" id="PS50026"/>
    </source>
</evidence>
<accession>A0A8X6I283</accession>
<comment type="caution">
    <text evidence="11">The sequence shown here is derived from an EMBL/GenBank/DDBJ whole genome shotgun (WGS) entry which is preliminary data.</text>
</comment>
<dbReference type="Gene3D" id="2.60.40.2170">
    <property type="entry name" value="Wnt, WIF domain"/>
    <property type="match status" value="1"/>
</dbReference>
<comment type="subcellular location">
    <subcellularLocation>
        <location evidence="1">Secreted</location>
    </subcellularLocation>
</comment>
<feature type="domain" description="WIF" evidence="10">
    <location>
        <begin position="34"/>
        <end position="172"/>
    </location>
</feature>
<organism evidence="11 12">
    <name type="scientific">Trichonephila clavata</name>
    <name type="common">Joro spider</name>
    <name type="synonym">Nephila clavata</name>
    <dbReference type="NCBI Taxonomy" id="2740835"/>
    <lineage>
        <taxon>Eukaryota</taxon>
        <taxon>Metazoa</taxon>
        <taxon>Ecdysozoa</taxon>
        <taxon>Arthropoda</taxon>
        <taxon>Chelicerata</taxon>
        <taxon>Arachnida</taxon>
        <taxon>Araneae</taxon>
        <taxon>Araneomorphae</taxon>
        <taxon>Entelegynae</taxon>
        <taxon>Araneoidea</taxon>
        <taxon>Nephilidae</taxon>
        <taxon>Trichonephila</taxon>
    </lineage>
</organism>
<sequence length="361" mass="40280">MMSSVLLLALLCFVGQKACLAARDKEGVSSDITLWIDVKEFLTERSNFPMQIYAIADGVVLPYILDPNFEKYLPIIPAEVVKVNFTWKSGDQKYYYDFDQLKSFNETILSDPLISIDTKGKVPRKSRIFQVILPCLRNQSGVATFGISLKIENDRGLYLPGTPLRLTLKKQCGDHGPDPECDKKCANGGHCNQSGICQCPKGYMGKYCRSALCYPVCINGGTCVAPGVCECADGYQGPHCEGGMCQEKCLNGGKCVQKDTCQCRRGYYGSRCEYSKCHSVPCLNNGRCVGINRCKCQKGFTGNQCESAVTKPAELARQEGCKKKCNHGECREKRCVCEKGWFGSRCNRRKPKRKRQRKLLH</sequence>
<dbReference type="PROSITE" id="PS50026">
    <property type="entry name" value="EGF_3"/>
    <property type="match status" value="3"/>
</dbReference>
<dbReference type="GO" id="GO:0005102">
    <property type="term" value="F:signaling receptor binding"/>
    <property type="evidence" value="ECO:0007669"/>
    <property type="project" value="TreeGrafter"/>
</dbReference>
<evidence type="ECO:0000313" key="11">
    <source>
        <dbReference type="EMBL" id="GFR34083.1"/>
    </source>
</evidence>
<dbReference type="PROSITE" id="PS00022">
    <property type="entry name" value="EGF_1"/>
    <property type="match status" value="3"/>
</dbReference>
<evidence type="ECO:0000256" key="1">
    <source>
        <dbReference type="ARBA" id="ARBA00004613"/>
    </source>
</evidence>
<feature type="domain" description="EGF-like" evidence="9">
    <location>
        <begin position="177"/>
        <end position="209"/>
    </location>
</feature>
<dbReference type="AlphaFoldDB" id="A0A8X6I283"/>
<evidence type="ECO:0000256" key="2">
    <source>
        <dbReference type="ARBA" id="ARBA00022473"/>
    </source>
</evidence>
<evidence type="ECO:0000256" key="4">
    <source>
        <dbReference type="ARBA" id="ARBA00022729"/>
    </source>
</evidence>
<dbReference type="Gene3D" id="2.10.25.10">
    <property type="entry name" value="Laminin"/>
    <property type="match status" value="3"/>
</dbReference>
<dbReference type="GO" id="GO:0005576">
    <property type="term" value="C:extracellular region"/>
    <property type="evidence" value="ECO:0007669"/>
    <property type="project" value="UniProtKB-SubCell"/>
</dbReference>
<keyword evidence="6" id="KW-0325">Glycoprotein</keyword>
<gene>
    <name evidence="11" type="primary">shf</name>
    <name evidence="11" type="ORF">TNCT_2681</name>
</gene>
<feature type="domain" description="EGF-like" evidence="9">
    <location>
        <begin position="274"/>
        <end position="306"/>
    </location>
</feature>
<dbReference type="InterPro" id="IPR003306">
    <property type="entry name" value="WIF"/>
</dbReference>
<dbReference type="Pfam" id="PF25024">
    <property type="entry name" value="EGF_TEN"/>
    <property type="match status" value="1"/>
</dbReference>
<comment type="caution">
    <text evidence="7">Lacks conserved residue(s) required for the propagation of feature annotation.</text>
</comment>
<keyword evidence="5 7" id="KW-1015">Disulfide bond</keyword>
<keyword evidence="7" id="KW-0245">EGF-like domain</keyword>
<feature type="disulfide bond" evidence="7">
    <location>
        <begin position="199"/>
        <end position="208"/>
    </location>
</feature>
<dbReference type="SMART" id="SM00181">
    <property type="entry name" value="EGF"/>
    <property type="match status" value="5"/>
</dbReference>
<keyword evidence="2" id="KW-0217">Developmental protein</keyword>
<dbReference type="InterPro" id="IPR000742">
    <property type="entry name" value="EGF"/>
</dbReference>
<dbReference type="PROSITE" id="PS50814">
    <property type="entry name" value="WIF"/>
    <property type="match status" value="1"/>
</dbReference>
<keyword evidence="12" id="KW-1185">Reference proteome</keyword>
<evidence type="ECO:0000256" key="8">
    <source>
        <dbReference type="SAM" id="SignalP"/>
    </source>
</evidence>
<name>A0A8X6I283_TRICU</name>
<reference evidence="11" key="1">
    <citation type="submission" date="2020-07" db="EMBL/GenBank/DDBJ databases">
        <title>Multicomponent nature underlies the extraordinary mechanical properties of spider dragline silk.</title>
        <authorList>
            <person name="Kono N."/>
            <person name="Nakamura H."/>
            <person name="Mori M."/>
            <person name="Yoshida Y."/>
            <person name="Ohtoshi R."/>
            <person name="Malay A.D."/>
            <person name="Moran D.A.P."/>
            <person name="Tomita M."/>
            <person name="Numata K."/>
            <person name="Arakawa K."/>
        </authorList>
    </citation>
    <scope>NUCLEOTIDE SEQUENCE</scope>
</reference>
<feature type="domain" description="EGF-like" evidence="9">
    <location>
        <begin position="241"/>
        <end position="273"/>
    </location>
</feature>
<dbReference type="InterPro" id="IPR050969">
    <property type="entry name" value="Dev_Signal_Modulators"/>
</dbReference>
<feature type="disulfide bond" evidence="7">
    <location>
        <begin position="181"/>
        <end position="191"/>
    </location>
</feature>
<keyword evidence="4 8" id="KW-0732">Signal</keyword>
<keyword evidence="3" id="KW-0964">Secreted</keyword>
<dbReference type="PANTHER" id="PTHR14949">
    <property type="entry name" value="EGF-LIKE-DOMAIN, MULTIPLE 7, 8"/>
    <property type="match status" value="1"/>
</dbReference>
<dbReference type="SUPFAM" id="SSF57196">
    <property type="entry name" value="EGF/Laminin"/>
    <property type="match status" value="2"/>
</dbReference>
<feature type="disulfide bond" evidence="7">
    <location>
        <begin position="245"/>
        <end position="255"/>
    </location>
</feature>
<dbReference type="GO" id="GO:0009986">
    <property type="term" value="C:cell surface"/>
    <property type="evidence" value="ECO:0007669"/>
    <property type="project" value="TreeGrafter"/>
</dbReference>
<dbReference type="Pfam" id="PF02019">
    <property type="entry name" value="WIF"/>
    <property type="match status" value="1"/>
</dbReference>
<dbReference type="InterPro" id="IPR038677">
    <property type="entry name" value="WIF_sf"/>
</dbReference>
<evidence type="ECO:0000313" key="12">
    <source>
        <dbReference type="Proteomes" id="UP000887116"/>
    </source>
</evidence>
<evidence type="ECO:0000256" key="7">
    <source>
        <dbReference type="PROSITE-ProRule" id="PRU00076"/>
    </source>
</evidence>
<feature type="disulfide bond" evidence="7">
    <location>
        <begin position="263"/>
        <end position="272"/>
    </location>
</feature>
<feature type="chain" id="PRO_5036489645" evidence="8">
    <location>
        <begin position="22"/>
        <end position="361"/>
    </location>
</feature>
<evidence type="ECO:0000259" key="10">
    <source>
        <dbReference type="PROSITE" id="PS50814"/>
    </source>
</evidence>
<dbReference type="SMART" id="SM00469">
    <property type="entry name" value="WIF"/>
    <property type="match status" value="1"/>
</dbReference>